<dbReference type="InterPro" id="IPR005612">
    <property type="entry name" value="CCAAT-binding_factor"/>
</dbReference>
<sequence length="820" mass="91671">MGIEVMKGLVARKKEVAERLMRQYAGEYEQSRRKSGDMKLLEVTARSGTSADKVSAFTCLVEDNPIANLRSLDALLSMVTSKVGKRYAFTGFEALKELFLSRLLPDRKLKCLFQRQLDVLPETKDGFTLLLFWYWEECLKQRYEKFVIALEEAVKDMLPNLKDKAMKAIFILLKSKSEQERRLLTALVNKLGDPERKAASSAGYHLSCLLSAHPNMKVLISESHGNEVHKKSEDDKRNVKKKEKRGKVKAPSSFRNSKEEPSPESNVEMDSRLLSALLTGVNRAFPFVSSDEADDIMEVQTPVLFRLVHSENFNVGVQALMLLYQISSKNQIASDRFYRALYAKLLSPSAVSSSKPELFLGLLVKAMKNDINLKRVAAFSKRLLQVALQRPPQYACGCLFILSEVLKAKPPLWTMLLQNESVDDDLEHFEDIIESPEDLAVAPSGNSINSDELPTSLGGKKLADLVHDEEDHDLEVEVGCENVSEGNREENHTTNEGSTLPVGYNPRHREPSFCNADRASCWELTALASHVHPSVATMARTLLSGANIVYNGDPLNDLSLTAFLDKFMEKKPKVNRKAEGIWHGGSQIAPARKLDLSHHLIGDEILQLAEDEVPPEDVVFHRFYMNKTGSSKRLKAKKQKASLDDEDADLLLDGDDESAEEIDRMLGSGRSTVEEPEGEYDYDDLDHIAEEDDDDLLGDGSDAEAGPAPNQDRDKNDDDDDEDDIDDDDGGLALWDDVDEEHNNGGGGSDDDDEYGDADGSNKKKKTEGKKQRLGGRSRASPFASLEDYEHLMGGEEEKTNKLKKKTEKSKSQKKRKRSK</sequence>
<feature type="compositionally biased region" description="Acidic residues" evidence="2">
    <location>
        <begin position="644"/>
        <end position="659"/>
    </location>
</feature>
<dbReference type="EMBL" id="LR862133">
    <property type="protein sequence ID" value="CAD1838289.1"/>
    <property type="molecule type" value="Genomic_DNA"/>
</dbReference>
<feature type="compositionally biased region" description="Basic and acidic residues" evidence="2">
    <location>
        <begin position="224"/>
        <end position="237"/>
    </location>
</feature>
<dbReference type="InterPro" id="IPR016024">
    <property type="entry name" value="ARM-type_fold"/>
</dbReference>
<gene>
    <name evidence="4" type="ORF">CB5_LOCUS21500</name>
</gene>
<dbReference type="SUPFAM" id="SSF48371">
    <property type="entry name" value="ARM repeat"/>
    <property type="match status" value="1"/>
</dbReference>
<name>A0A6V7Q515_ANACO</name>
<feature type="compositionally biased region" description="Basic residues" evidence="2">
    <location>
        <begin position="238"/>
        <end position="248"/>
    </location>
</feature>
<evidence type="ECO:0000256" key="2">
    <source>
        <dbReference type="SAM" id="MobiDB-lite"/>
    </source>
</evidence>
<comment type="similarity">
    <text evidence="1">Belongs to the CBF/MAK21 family.</text>
</comment>
<dbReference type="Pfam" id="PF03914">
    <property type="entry name" value="CBF"/>
    <property type="match status" value="1"/>
</dbReference>
<reference evidence="4" key="1">
    <citation type="submission" date="2020-07" db="EMBL/GenBank/DDBJ databases">
        <authorList>
            <person name="Lin J."/>
        </authorList>
    </citation>
    <scope>NUCLEOTIDE SEQUENCE</scope>
</reference>
<evidence type="ECO:0000259" key="3">
    <source>
        <dbReference type="Pfam" id="PF03914"/>
    </source>
</evidence>
<feature type="region of interest" description="Disordered" evidence="2">
    <location>
        <begin position="483"/>
        <end position="504"/>
    </location>
</feature>
<evidence type="ECO:0000256" key="1">
    <source>
        <dbReference type="ARBA" id="ARBA00007797"/>
    </source>
</evidence>
<feature type="region of interest" description="Disordered" evidence="2">
    <location>
        <begin position="223"/>
        <end position="267"/>
    </location>
</feature>
<dbReference type="PANTHER" id="PTHR12048:SF0">
    <property type="entry name" value="CCAAT_ENHANCER-BINDING PROTEIN ZETA"/>
    <property type="match status" value="1"/>
</dbReference>
<feature type="compositionally biased region" description="Basic residues" evidence="2">
    <location>
        <begin position="802"/>
        <end position="820"/>
    </location>
</feature>
<proteinExistence type="inferred from homology"/>
<feature type="region of interest" description="Disordered" evidence="2">
    <location>
        <begin position="634"/>
        <end position="659"/>
    </location>
</feature>
<accession>A0A6V7Q515</accession>
<dbReference type="InterPro" id="IPR040155">
    <property type="entry name" value="CEBPZ/Mak21-like"/>
</dbReference>
<dbReference type="GO" id="GO:0005634">
    <property type="term" value="C:nucleus"/>
    <property type="evidence" value="ECO:0007669"/>
    <property type="project" value="TreeGrafter"/>
</dbReference>
<protein>
    <recommendedName>
        <fullName evidence="3">CCAAT-binding factor domain-containing protein</fullName>
    </recommendedName>
</protein>
<feature type="domain" description="CCAAT-binding factor" evidence="3">
    <location>
        <begin position="317"/>
        <end position="539"/>
    </location>
</feature>
<feature type="compositionally biased region" description="Basic and acidic residues" evidence="2">
    <location>
        <begin position="788"/>
        <end position="801"/>
    </location>
</feature>
<feature type="compositionally biased region" description="Acidic residues" evidence="2">
    <location>
        <begin position="717"/>
        <end position="740"/>
    </location>
</feature>
<organism evidence="4">
    <name type="scientific">Ananas comosus var. bracteatus</name>
    <name type="common">red pineapple</name>
    <dbReference type="NCBI Taxonomy" id="296719"/>
    <lineage>
        <taxon>Eukaryota</taxon>
        <taxon>Viridiplantae</taxon>
        <taxon>Streptophyta</taxon>
        <taxon>Embryophyta</taxon>
        <taxon>Tracheophyta</taxon>
        <taxon>Spermatophyta</taxon>
        <taxon>Magnoliopsida</taxon>
        <taxon>Liliopsida</taxon>
        <taxon>Poales</taxon>
        <taxon>Bromeliaceae</taxon>
        <taxon>Bromelioideae</taxon>
        <taxon>Ananas</taxon>
    </lineage>
</organism>
<dbReference type="PANTHER" id="PTHR12048">
    <property type="entry name" value="CCAAT-BINDING FACTOR-RELATED"/>
    <property type="match status" value="1"/>
</dbReference>
<feature type="compositionally biased region" description="Basic residues" evidence="2">
    <location>
        <begin position="763"/>
        <end position="776"/>
    </location>
</feature>
<evidence type="ECO:0000313" key="4">
    <source>
        <dbReference type="EMBL" id="CAD1838289.1"/>
    </source>
</evidence>
<dbReference type="AlphaFoldDB" id="A0A6V7Q515"/>
<feature type="region of interest" description="Disordered" evidence="2">
    <location>
        <begin position="692"/>
        <end position="820"/>
    </location>
</feature>